<sequence>MAHLKDIQKHPDLWFEDGNVVLIAGTTGFRVYRGLLVRQSDVFRDMFSLPQPSSLPIEDTYEGCPLVCLRHDDADELAKVLTIIYGGGQSFYDKTHPIDFATAAAGLRIGTKYSFMNIRQEALRRISTCYPAELHAMQTHGPGLQATGLHCTSNCPITWDAEDCIAVFHLARCFNLNELIPAALYRCTTHVSISSLFAAAADQDNQLHTLSQEELEDCIQAREVLFIENARLYNIFSELEPSPDCTDSSRTDPVCVNAMKNMLANAHKENFMHQNHPLVKLDHWIAFFQDSEHHSHTICDSCVSYFTIEARMRQKQIWIELRTRFCS</sequence>
<comment type="caution">
    <text evidence="1">The sequence shown here is derived from an EMBL/GenBank/DDBJ whole genome shotgun (WGS) entry which is preliminary data.</text>
</comment>
<proteinExistence type="predicted"/>
<name>A0ACB8TTY4_9APHY</name>
<keyword evidence="2" id="KW-1185">Reference proteome</keyword>
<evidence type="ECO:0000313" key="1">
    <source>
        <dbReference type="EMBL" id="KAI0085472.1"/>
    </source>
</evidence>
<gene>
    <name evidence="1" type="ORF">BDY19DRAFT_449067</name>
</gene>
<evidence type="ECO:0000313" key="2">
    <source>
        <dbReference type="Proteomes" id="UP001055072"/>
    </source>
</evidence>
<reference evidence="1" key="1">
    <citation type="journal article" date="2021" name="Environ. Microbiol.">
        <title>Gene family expansions and transcriptome signatures uncover fungal adaptations to wood decay.</title>
        <authorList>
            <person name="Hage H."/>
            <person name="Miyauchi S."/>
            <person name="Viragh M."/>
            <person name="Drula E."/>
            <person name="Min B."/>
            <person name="Chaduli D."/>
            <person name="Navarro D."/>
            <person name="Favel A."/>
            <person name="Norest M."/>
            <person name="Lesage-Meessen L."/>
            <person name="Balint B."/>
            <person name="Merenyi Z."/>
            <person name="de Eugenio L."/>
            <person name="Morin E."/>
            <person name="Martinez A.T."/>
            <person name="Baldrian P."/>
            <person name="Stursova M."/>
            <person name="Martinez M.J."/>
            <person name="Novotny C."/>
            <person name="Magnuson J.K."/>
            <person name="Spatafora J.W."/>
            <person name="Maurice S."/>
            <person name="Pangilinan J."/>
            <person name="Andreopoulos W."/>
            <person name="LaButti K."/>
            <person name="Hundley H."/>
            <person name="Na H."/>
            <person name="Kuo A."/>
            <person name="Barry K."/>
            <person name="Lipzen A."/>
            <person name="Henrissat B."/>
            <person name="Riley R."/>
            <person name="Ahrendt S."/>
            <person name="Nagy L.G."/>
            <person name="Grigoriev I.V."/>
            <person name="Martin F."/>
            <person name="Rosso M.N."/>
        </authorList>
    </citation>
    <scope>NUCLEOTIDE SEQUENCE</scope>
    <source>
        <strain evidence="1">CBS 384.51</strain>
    </source>
</reference>
<accession>A0ACB8TTY4</accession>
<dbReference type="Proteomes" id="UP001055072">
    <property type="component" value="Unassembled WGS sequence"/>
</dbReference>
<organism evidence="1 2">
    <name type="scientific">Irpex rosettiformis</name>
    <dbReference type="NCBI Taxonomy" id="378272"/>
    <lineage>
        <taxon>Eukaryota</taxon>
        <taxon>Fungi</taxon>
        <taxon>Dikarya</taxon>
        <taxon>Basidiomycota</taxon>
        <taxon>Agaricomycotina</taxon>
        <taxon>Agaricomycetes</taxon>
        <taxon>Polyporales</taxon>
        <taxon>Irpicaceae</taxon>
        <taxon>Irpex</taxon>
    </lineage>
</organism>
<protein>
    <submittedName>
        <fullName evidence="1">Uncharacterized protein</fullName>
    </submittedName>
</protein>
<dbReference type="EMBL" id="MU274931">
    <property type="protein sequence ID" value="KAI0085472.1"/>
    <property type="molecule type" value="Genomic_DNA"/>
</dbReference>